<dbReference type="EMBL" id="FUYV01000056">
    <property type="protein sequence ID" value="SKC24260.1"/>
    <property type="molecule type" value="Genomic_DNA"/>
</dbReference>
<gene>
    <name evidence="2" type="ORF">SAMN03080601_03557</name>
</gene>
<keyword evidence="3" id="KW-1185">Reference proteome</keyword>
<dbReference type="Proteomes" id="UP000191055">
    <property type="component" value="Unassembled WGS sequence"/>
</dbReference>
<dbReference type="KEGG" id="asx:CDL62_15545"/>
<feature type="domain" description="MAE-28990/MAE-18760-like HEPN" evidence="1">
    <location>
        <begin position="8"/>
        <end position="225"/>
    </location>
</feature>
<dbReference type="Pfam" id="PF18737">
    <property type="entry name" value="HEPN_MAE_28990"/>
    <property type="match status" value="1"/>
</dbReference>
<protein>
    <recommendedName>
        <fullName evidence="1">MAE-28990/MAE-18760-like HEPN domain-containing protein</fullName>
    </recommendedName>
</protein>
<dbReference type="RefSeq" id="WP_079559192.1">
    <property type="nucleotide sequence ID" value="NZ_CP021904.1"/>
</dbReference>
<reference evidence="2 3" key="1">
    <citation type="submission" date="2017-02" db="EMBL/GenBank/DDBJ databases">
        <authorList>
            <person name="Peterson S.W."/>
        </authorList>
    </citation>
    <scope>NUCLEOTIDE SEQUENCE [LARGE SCALE GENOMIC DNA]</scope>
    <source>
        <strain evidence="2 3">DSM 24412</strain>
    </source>
</reference>
<dbReference type="STRING" id="889453.SAMN03080601_03557"/>
<dbReference type="AlphaFoldDB" id="A0A1T5HUQ6"/>
<dbReference type="InterPro" id="IPR040788">
    <property type="entry name" value="HEPN_MAE_28990"/>
</dbReference>
<sequence length="228" mass="26727">MDNTIINFEKRKLEINTYLDYLLLLDKDTIELKYTENQEVKSKEIAPEFLTTLTANSFLLLYNVIESTIRNSIVAIYDNIKAEGVTFNELSENLKKLWTKFETDRFKEGNFRMETIRDFVLEFANKIVLNEVVVFSEEWMDFSGNLDANEIRLLAEKIGFLKSPDGRNLVKIKDKRNRLAHGEHTFYDVGKDFSVREIIELKNEVFLYLDDVVKNVGDYITSKSYMVN</sequence>
<name>A0A1T5HUQ6_9BACT</name>
<dbReference type="OrthoDB" id="571721at2"/>
<evidence type="ECO:0000259" key="1">
    <source>
        <dbReference type="Pfam" id="PF18737"/>
    </source>
</evidence>
<evidence type="ECO:0000313" key="3">
    <source>
        <dbReference type="Proteomes" id="UP000191055"/>
    </source>
</evidence>
<organism evidence="2 3">
    <name type="scientific">Alkalitalea saponilacus</name>
    <dbReference type="NCBI Taxonomy" id="889453"/>
    <lineage>
        <taxon>Bacteria</taxon>
        <taxon>Pseudomonadati</taxon>
        <taxon>Bacteroidota</taxon>
        <taxon>Bacteroidia</taxon>
        <taxon>Marinilabiliales</taxon>
        <taxon>Marinilabiliaceae</taxon>
        <taxon>Alkalitalea</taxon>
    </lineage>
</organism>
<accession>A0A1T5HUQ6</accession>
<proteinExistence type="predicted"/>
<evidence type="ECO:0000313" key="2">
    <source>
        <dbReference type="EMBL" id="SKC24260.1"/>
    </source>
</evidence>